<organism evidence="6 7">
    <name type="scientific">Hydrogenovibrio thermophilus</name>
    <dbReference type="NCBI Taxonomy" id="265883"/>
    <lineage>
        <taxon>Bacteria</taxon>
        <taxon>Pseudomonadati</taxon>
        <taxon>Pseudomonadota</taxon>
        <taxon>Gammaproteobacteria</taxon>
        <taxon>Thiotrichales</taxon>
        <taxon>Piscirickettsiaceae</taxon>
        <taxon>Hydrogenovibrio</taxon>
    </lineage>
</organism>
<dbReference type="Proteomes" id="UP000285478">
    <property type="component" value="Chromosome"/>
</dbReference>
<accession>A0A451G4J8</accession>
<evidence type="ECO:0000256" key="3">
    <source>
        <dbReference type="ARBA" id="ARBA00022741"/>
    </source>
</evidence>
<dbReference type="PANTHER" id="PTHR42788">
    <property type="entry name" value="TAURINE IMPORT ATP-BINDING PROTEIN-RELATED"/>
    <property type="match status" value="1"/>
</dbReference>
<dbReference type="KEGG" id="htr:EPV75_01275"/>
<name>A0A451G4J8_9GAMM</name>
<dbReference type="EMBL" id="CP035033">
    <property type="protein sequence ID" value="QAB14399.1"/>
    <property type="molecule type" value="Genomic_DNA"/>
</dbReference>
<protein>
    <submittedName>
        <fullName evidence="6">ATP-binding cassette domain-containing protein</fullName>
    </submittedName>
</protein>
<evidence type="ECO:0000256" key="4">
    <source>
        <dbReference type="ARBA" id="ARBA00022840"/>
    </source>
</evidence>
<dbReference type="SMART" id="SM00382">
    <property type="entry name" value="AAA"/>
    <property type="match status" value="1"/>
</dbReference>
<evidence type="ECO:0000256" key="2">
    <source>
        <dbReference type="ARBA" id="ARBA00022448"/>
    </source>
</evidence>
<dbReference type="PROSITE" id="PS50893">
    <property type="entry name" value="ABC_TRANSPORTER_2"/>
    <property type="match status" value="1"/>
</dbReference>
<dbReference type="InterPro" id="IPR017871">
    <property type="entry name" value="ABC_transporter-like_CS"/>
</dbReference>
<dbReference type="InterPro" id="IPR003439">
    <property type="entry name" value="ABC_transporter-like_ATP-bd"/>
</dbReference>
<evidence type="ECO:0000313" key="6">
    <source>
        <dbReference type="EMBL" id="QAB14399.1"/>
    </source>
</evidence>
<proteinExistence type="inferred from homology"/>
<gene>
    <name evidence="6" type="ORF">EPV75_01275</name>
</gene>
<dbReference type="InterPro" id="IPR050166">
    <property type="entry name" value="ABC_transporter_ATP-bind"/>
</dbReference>
<keyword evidence="3" id="KW-0547">Nucleotide-binding</keyword>
<dbReference type="PROSITE" id="PS00211">
    <property type="entry name" value="ABC_TRANSPORTER_1"/>
    <property type="match status" value="1"/>
</dbReference>
<evidence type="ECO:0000313" key="7">
    <source>
        <dbReference type="Proteomes" id="UP000285478"/>
    </source>
</evidence>
<dbReference type="GO" id="GO:0016887">
    <property type="term" value="F:ATP hydrolysis activity"/>
    <property type="evidence" value="ECO:0007669"/>
    <property type="project" value="InterPro"/>
</dbReference>
<dbReference type="GO" id="GO:0005524">
    <property type="term" value="F:ATP binding"/>
    <property type="evidence" value="ECO:0007669"/>
    <property type="project" value="UniProtKB-KW"/>
</dbReference>
<dbReference type="InterPro" id="IPR003593">
    <property type="entry name" value="AAA+_ATPase"/>
</dbReference>
<keyword evidence="4 6" id="KW-0067">ATP-binding</keyword>
<dbReference type="SUPFAM" id="SSF52540">
    <property type="entry name" value="P-loop containing nucleoside triphosphate hydrolases"/>
    <property type="match status" value="1"/>
</dbReference>
<evidence type="ECO:0000259" key="5">
    <source>
        <dbReference type="PROSITE" id="PS50893"/>
    </source>
</evidence>
<evidence type="ECO:0000256" key="1">
    <source>
        <dbReference type="ARBA" id="ARBA00005417"/>
    </source>
</evidence>
<dbReference type="Gene3D" id="3.40.50.300">
    <property type="entry name" value="P-loop containing nucleotide triphosphate hydrolases"/>
    <property type="match status" value="1"/>
</dbReference>
<reference evidence="6 7" key="1">
    <citation type="journal article" date="2018" name="Environ. Microbiol.">
        <title>Genomes of ubiquitous marine and hypersaline Hydrogenovibrio, Thiomicrorhabdus and Thiomicrospira spp. encode a diversity of mechanisms to sustain chemolithoautotrophy in heterogeneous environments.</title>
        <authorList>
            <person name="Scott K.M."/>
            <person name="Williams J."/>
            <person name="Porter C.M.B."/>
            <person name="Russel S."/>
            <person name="Harmer T.L."/>
            <person name="Paul J.H."/>
            <person name="Antonen K.M."/>
            <person name="Bridges M.K."/>
            <person name="Camper G.J."/>
            <person name="Campla C.K."/>
            <person name="Casella L.G."/>
            <person name="Chase E."/>
            <person name="Conrad J.W."/>
            <person name="Cruz M.C."/>
            <person name="Dunlap D.S."/>
            <person name="Duran L."/>
            <person name="Fahsbender E.M."/>
            <person name="Goldsmith D.B."/>
            <person name="Keeley R.F."/>
            <person name="Kondoff M.R."/>
            <person name="Kussy B.I."/>
            <person name="Lane M.K."/>
            <person name="Lawler S."/>
            <person name="Leigh B.A."/>
            <person name="Lewis C."/>
            <person name="Lostal L.M."/>
            <person name="Marking D."/>
            <person name="Mancera P.A."/>
            <person name="McClenthan E.C."/>
            <person name="McIntyre E.A."/>
            <person name="Mine J.A."/>
            <person name="Modi S."/>
            <person name="Moore B.D."/>
            <person name="Morgan W.A."/>
            <person name="Nelson K.M."/>
            <person name="Nguyen K.N."/>
            <person name="Ogburn N."/>
            <person name="Parrino D.G."/>
            <person name="Pedapudi A.D."/>
            <person name="Pelham R.P."/>
            <person name="Preece A.M."/>
            <person name="Rampersad E.A."/>
            <person name="Richardson J.C."/>
            <person name="Rodgers C.M."/>
            <person name="Schaffer B.L."/>
            <person name="Sheridan N.E."/>
            <person name="Solone M.R."/>
            <person name="Staley Z.R."/>
            <person name="Tabuchi M."/>
            <person name="Waide R.J."/>
            <person name="Wanjugi P.W."/>
            <person name="Young S."/>
            <person name="Clum A."/>
            <person name="Daum C."/>
            <person name="Huntemann M."/>
            <person name="Ivanova N."/>
            <person name="Kyrpides N."/>
            <person name="Mikhailova N."/>
            <person name="Palaniappan K."/>
            <person name="Pillay M."/>
            <person name="Reddy T.B.K."/>
            <person name="Shapiro N."/>
            <person name="Stamatis D."/>
            <person name="Varghese N."/>
            <person name="Woyke T."/>
            <person name="Boden R."/>
            <person name="Freyermuth S.K."/>
            <person name="Kerfeld C.A."/>
        </authorList>
    </citation>
    <scope>NUCLEOTIDE SEQUENCE [LARGE SCALE GENOMIC DNA]</scope>
    <source>
        <strain evidence="6 7">JR-2</strain>
    </source>
</reference>
<dbReference type="PANTHER" id="PTHR42788:SF13">
    <property type="entry name" value="ALIPHATIC SULFONATES IMPORT ATP-BINDING PROTEIN SSUB"/>
    <property type="match status" value="1"/>
</dbReference>
<dbReference type="RefSeq" id="WP_128384209.1">
    <property type="nucleotide sequence ID" value="NZ_CP035033.1"/>
</dbReference>
<comment type="similarity">
    <text evidence="1">Belongs to the ABC transporter superfamily.</text>
</comment>
<sequence length="252" mass="28245">MAQLNVSHLSHRFGPTDILADIHFSLQQGEVVSIVGPSGGGKTTLLHLCSGLLEVENGRIDNEFSSQAFAFQEARLLPWKTTLDNIAFGLKARGVSRQERYEKARRIALEFGLKISDLDKFPKDLSGGMRQRVSFARALVLKPEILFLDEPFSALDIGLKQELQSILIEQVTQHNLSVLFVTHDLTEALKLSHRILVLGHSPGRIVRQIELTTPLTERTDHDIHNELRQLLADPCIIDTFELNITQRGKQTA</sequence>
<keyword evidence="7" id="KW-1185">Reference proteome</keyword>
<keyword evidence="2" id="KW-0813">Transport</keyword>
<dbReference type="Pfam" id="PF00005">
    <property type="entry name" value="ABC_tran"/>
    <property type="match status" value="1"/>
</dbReference>
<dbReference type="InterPro" id="IPR027417">
    <property type="entry name" value="P-loop_NTPase"/>
</dbReference>
<dbReference type="AlphaFoldDB" id="A0A451G4J8"/>
<feature type="domain" description="ABC transporter" evidence="5">
    <location>
        <begin position="4"/>
        <end position="225"/>
    </location>
</feature>